<keyword evidence="2" id="KW-1185">Reference proteome</keyword>
<reference evidence="1" key="1">
    <citation type="journal article" date="2022" name="Int. J. Mol. Sci.">
        <title>Draft Genome of Tanacetum Coccineum: Genomic Comparison of Closely Related Tanacetum-Family Plants.</title>
        <authorList>
            <person name="Yamashiro T."/>
            <person name="Shiraishi A."/>
            <person name="Nakayama K."/>
            <person name="Satake H."/>
        </authorList>
    </citation>
    <scope>NUCLEOTIDE SEQUENCE</scope>
</reference>
<reference evidence="1" key="2">
    <citation type="submission" date="2022-01" db="EMBL/GenBank/DDBJ databases">
        <authorList>
            <person name="Yamashiro T."/>
            <person name="Shiraishi A."/>
            <person name="Satake H."/>
            <person name="Nakayama K."/>
        </authorList>
    </citation>
    <scope>NUCLEOTIDE SEQUENCE</scope>
</reference>
<comment type="caution">
    <text evidence="1">The sequence shown here is derived from an EMBL/GenBank/DDBJ whole genome shotgun (WGS) entry which is preliminary data.</text>
</comment>
<accession>A0ABQ5FKQ1</accession>
<evidence type="ECO:0000313" key="2">
    <source>
        <dbReference type="Proteomes" id="UP001151760"/>
    </source>
</evidence>
<name>A0ABQ5FKQ1_9ASTR</name>
<gene>
    <name evidence="1" type="ORF">Tco_1015043</name>
</gene>
<organism evidence="1 2">
    <name type="scientific">Tanacetum coccineum</name>
    <dbReference type="NCBI Taxonomy" id="301880"/>
    <lineage>
        <taxon>Eukaryota</taxon>
        <taxon>Viridiplantae</taxon>
        <taxon>Streptophyta</taxon>
        <taxon>Embryophyta</taxon>
        <taxon>Tracheophyta</taxon>
        <taxon>Spermatophyta</taxon>
        <taxon>Magnoliopsida</taxon>
        <taxon>eudicotyledons</taxon>
        <taxon>Gunneridae</taxon>
        <taxon>Pentapetalae</taxon>
        <taxon>asterids</taxon>
        <taxon>campanulids</taxon>
        <taxon>Asterales</taxon>
        <taxon>Asteraceae</taxon>
        <taxon>Asteroideae</taxon>
        <taxon>Anthemideae</taxon>
        <taxon>Anthemidinae</taxon>
        <taxon>Tanacetum</taxon>
    </lineage>
</organism>
<protein>
    <submittedName>
        <fullName evidence="1">Uncharacterized protein</fullName>
    </submittedName>
</protein>
<evidence type="ECO:0000313" key="1">
    <source>
        <dbReference type="EMBL" id="GJT63563.1"/>
    </source>
</evidence>
<sequence length="164" mass="19618">MMSLHNFPAFIFPDDDIEESTSRWVDKCVKKFNPYARYTIEHWKNPHAKIFYIKKQKETEKPKEVNSNGSIVSITESDYKNLNKNDIEDLYLLIVNGKSLGRIESYNNNVKHGYVTPSLSKEDVEYLQLFVEEIEEWLKHHDQMRCWEMYMNGRPLGLRRERPE</sequence>
<dbReference type="Proteomes" id="UP001151760">
    <property type="component" value="Unassembled WGS sequence"/>
</dbReference>
<dbReference type="EMBL" id="BQNB010017471">
    <property type="protein sequence ID" value="GJT63563.1"/>
    <property type="molecule type" value="Genomic_DNA"/>
</dbReference>
<proteinExistence type="predicted"/>